<proteinExistence type="predicted"/>
<gene>
    <name evidence="1" type="ORF">GLOINDRAFT_22398</name>
</gene>
<reference evidence="1" key="1">
    <citation type="submission" date="2013-07" db="EMBL/GenBank/DDBJ databases">
        <title>The genome of an arbuscular mycorrhizal fungus provides insights into the evolution of the oldest plant symbiosis.</title>
        <authorList>
            <consortium name="DOE Joint Genome Institute"/>
            <person name="Tisserant E."/>
            <person name="Malbreil M."/>
            <person name="Kuo A."/>
            <person name="Kohler A."/>
            <person name="Symeonidi A."/>
            <person name="Balestrini R."/>
            <person name="Charron P."/>
            <person name="Duensing N."/>
            <person name="Frei-dit-Frey N."/>
            <person name="Gianinazzi-Pearson V."/>
            <person name="Gilbert B."/>
            <person name="Handa Y."/>
            <person name="Hijri M."/>
            <person name="Kaul R."/>
            <person name="Kawaguchi M."/>
            <person name="Krajinski F."/>
            <person name="Lammers P."/>
            <person name="Lapierre D."/>
            <person name="Masclaux F.G."/>
            <person name="Murat C."/>
            <person name="Morin E."/>
            <person name="Ndikumana S."/>
            <person name="Pagni M."/>
            <person name="Petitpierre D."/>
            <person name="Requena N."/>
            <person name="Rosikiewicz P."/>
            <person name="Riley R."/>
            <person name="Saito K."/>
            <person name="San Clemente H."/>
            <person name="Shapiro H."/>
            <person name="van Tuinen D."/>
            <person name="Becard G."/>
            <person name="Bonfante P."/>
            <person name="Paszkowski U."/>
            <person name="Shachar-Hill Y."/>
            <person name="Young J.P."/>
            <person name="Sanders I.R."/>
            <person name="Henrissat B."/>
            <person name="Rensing S.A."/>
            <person name="Grigoriev I.V."/>
            <person name="Corradi N."/>
            <person name="Roux C."/>
            <person name="Martin F."/>
        </authorList>
    </citation>
    <scope>NUCLEOTIDE SEQUENCE</scope>
    <source>
        <strain evidence="1">DAOM 197198</strain>
    </source>
</reference>
<dbReference type="EMBL" id="KI280694">
    <property type="protein sequence ID" value="ESA16831.1"/>
    <property type="molecule type" value="Genomic_DNA"/>
</dbReference>
<organism evidence="1">
    <name type="scientific">Rhizophagus irregularis (strain DAOM 181602 / DAOM 197198 / MUCL 43194)</name>
    <name type="common">Arbuscular mycorrhizal fungus</name>
    <name type="synonym">Glomus intraradices</name>
    <dbReference type="NCBI Taxonomy" id="747089"/>
    <lineage>
        <taxon>Eukaryota</taxon>
        <taxon>Fungi</taxon>
        <taxon>Fungi incertae sedis</taxon>
        <taxon>Mucoromycota</taxon>
        <taxon>Glomeromycotina</taxon>
        <taxon>Glomeromycetes</taxon>
        <taxon>Glomerales</taxon>
        <taxon>Glomeraceae</taxon>
        <taxon>Rhizophagus</taxon>
    </lineage>
</organism>
<sequence length="62" mass="6921">MSSELESLMPSSNFQKYRIALEVQGLNIGFIALASIKMSKNLRTSLIVSKNDTLVEIMKFPS</sequence>
<name>U9UMI7_RHIID</name>
<dbReference type="HOGENOM" id="CLU_2905258_0_0_1"/>
<evidence type="ECO:0000313" key="1">
    <source>
        <dbReference type="EMBL" id="ESA16831.1"/>
    </source>
</evidence>
<protein>
    <submittedName>
        <fullName evidence="1">Uncharacterized protein</fullName>
    </submittedName>
</protein>
<accession>U9UMI7</accession>
<dbReference type="AlphaFoldDB" id="U9UMI7"/>